<organism evidence="1 2">
    <name type="scientific">Holospora undulata HU1</name>
    <dbReference type="NCBI Taxonomy" id="1321371"/>
    <lineage>
        <taxon>Bacteria</taxon>
        <taxon>Pseudomonadati</taxon>
        <taxon>Pseudomonadota</taxon>
        <taxon>Alphaproteobacteria</taxon>
        <taxon>Holosporales</taxon>
        <taxon>Holosporaceae</taxon>
        <taxon>Holospora</taxon>
    </lineage>
</organism>
<comment type="caution">
    <text evidence="1">The sequence shown here is derived from an EMBL/GenBank/DDBJ whole genome shotgun (WGS) entry which is preliminary data.</text>
</comment>
<sequence length="50" mass="5717">MGGMLLLGFLGSIILWCDWFSSYVSFCVCTFLYLGFLDNKCAIPIIYHPF</sequence>
<gene>
    <name evidence="1" type="ORF">K737_300689</name>
</gene>
<keyword evidence="2" id="KW-1185">Reference proteome</keyword>
<proteinExistence type="predicted"/>
<accession>A0A061JIJ7</accession>
<dbReference type="Proteomes" id="UP000026922">
    <property type="component" value="Unassembled WGS sequence"/>
</dbReference>
<dbReference type="EMBL" id="ARPM03000135">
    <property type="protein sequence ID" value="ETZ04894.1"/>
    <property type="molecule type" value="Genomic_DNA"/>
</dbReference>
<name>A0A061JIJ7_9PROT</name>
<evidence type="ECO:0000313" key="1">
    <source>
        <dbReference type="EMBL" id="ETZ04894.1"/>
    </source>
</evidence>
<evidence type="ECO:0000313" key="2">
    <source>
        <dbReference type="Proteomes" id="UP000026922"/>
    </source>
</evidence>
<dbReference type="AlphaFoldDB" id="A0A061JIJ7"/>
<protein>
    <submittedName>
        <fullName evidence="1">Uncharacterized protein</fullName>
    </submittedName>
</protein>
<reference evidence="1 2" key="1">
    <citation type="journal article" date="2013" name="Genome Announc.">
        <title>Draft Genome Sequence of Holospora undulata Strain HU1, a Micronucleus-Specific Symbiont of the Ciliate Paramecium caudatum.</title>
        <authorList>
            <person name="Dohra H."/>
            <person name="Suzuki H."/>
            <person name="Suzuki T."/>
            <person name="Tanaka K."/>
            <person name="Fujishima M."/>
        </authorList>
    </citation>
    <scope>NUCLEOTIDE SEQUENCE [LARGE SCALE GENOMIC DNA]</scope>
    <source>
        <strain evidence="1 2">HU1</strain>
    </source>
</reference>